<sequence length="162" mass="18010">MPSRRAPQDAFIKKNFRTVWPVHLAGFTRLLVQLRKRFDGDLDLPLVLAVIGSRTQPEHWAVELMDLGIMTSGSVPKSRQLPINIQSVAEYSGIPRETVRRKVAILQERGRVTRAADGRLAVAQSTAHDLEDATGETIDYLTSLLMAFQACPPLDEPIPPKS</sequence>
<proteinExistence type="predicted"/>
<dbReference type="OrthoDB" id="5600162at2"/>
<dbReference type="GO" id="GO:0003677">
    <property type="term" value="F:DNA binding"/>
    <property type="evidence" value="ECO:0007669"/>
    <property type="project" value="InterPro"/>
</dbReference>
<dbReference type="InterPro" id="IPR012318">
    <property type="entry name" value="HTH_CRP"/>
</dbReference>
<dbReference type="SUPFAM" id="SSF46785">
    <property type="entry name" value="Winged helix' DNA-binding domain"/>
    <property type="match status" value="1"/>
</dbReference>
<keyword evidence="3" id="KW-1185">Reference proteome</keyword>
<protein>
    <recommendedName>
        <fullName evidence="1">HTH crp-type domain-containing protein</fullName>
    </recommendedName>
</protein>
<dbReference type="RefSeq" id="WP_093425882.1">
    <property type="nucleotide sequence ID" value="NZ_FOXA01000053.1"/>
</dbReference>
<evidence type="ECO:0000313" key="2">
    <source>
        <dbReference type="EMBL" id="SFQ21868.1"/>
    </source>
</evidence>
<organism evidence="2 3">
    <name type="scientific">Tranquillimonas alkanivorans</name>
    <dbReference type="NCBI Taxonomy" id="441119"/>
    <lineage>
        <taxon>Bacteria</taxon>
        <taxon>Pseudomonadati</taxon>
        <taxon>Pseudomonadota</taxon>
        <taxon>Alphaproteobacteria</taxon>
        <taxon>Rhodobacterales</taxon>
        <taxon>Roseobacteraceae</taxon>
        <taxon>Tranquillimonas</taxon>
    </lineage>
</organism>
<evidence type="ECO:0000259" key="1">
    <source>
        <dbReference type="SMART" id="SM00419"/>
    </source>
</evidence>
<dbReference type="Proteomes" id="UP000199356">
    <property type="component" value="Unassembled WGS sequence"/>
</dbReference>
<evidence type="ECO:0000313" key="3">
    <source>
        <dbReference type="Proteomes" id="UP000199356"/>
    </source>
</evidence>
<dbReference type="AlphaFoldDB" id="A0A1I5WQS8"/>
<reference evidence="2 3" key="1">
    <citation type="submission" date="2016-10" db="EMBL/GenBank/DDBJ databases">
        <authorList>
            <person name="de Groot N.N."/>
        </authorList>
    </citation>
    <scope>NUCLEOTIDE SEQUENCE [LARGE SCALE GENOMIC DNA]</scope>
    <source>
        <strain evidence="2 3">DSM 19547</strain>
    </source>
</reference>
<dbReference type="InterPro" id="IPR036390">
    <property type="entry name" value="WH_DNA-bd_sf"/>
</dbReference>
<dbReference type="EMBL" id="FOXA01000053">
    <property type="protein sequence ID" value="SFQ21868.1"/>
    <property type="molecule type" value="Genomic_DNA"/>
</dbReference>
<dbReference type="STRING" id="441119.SAMN04488047_1532"/>
<dbReference type="SMART" id="SM00419">
    <property type="entry name" value="HTH_CRP"/>
    <property type="match status" value="1"/>
</dbReference>
<gene>
    <name evidence="2" type="ORF">SAMN04488047_1532</name>
</gene>
<accession>A0A1I5WQS8</accession>
<name>A0A1I5WQS8_9RHOB</name>
<dbReference type="GO" id="GO:0006355">
    <property type="term" value="P:regulation of DNA-templated transcription"/>
    <property type="evidence" value="ECO:0007669"/>
    <property type="project" value="InterPro"/>
</dbReference>
<feature type="domain" description="HTH crp-type" evidence="1">
    <location>
        <begin position="75"/>
        <end position="124"/>
    </location>
</feature>